<evidence type="ECO:0000256" key="1">
    <source>
        <dbReference type="SAM" id="MobiDB-lite"/>
    </source>
</evidence>
<reference evidence="3 4" key="1">
    <citation type="journal article" date="2020" name="ISME J.">
        <title>Uncovering the hidden diversity of litter-decomposition mechanisms in mushroom-forming fungi.</title>
        <authorList>
            <person name="Floudas D."/>
            <person name="Bentzer J."/>
            <person name="Ahren D."/>
            <person name="Johansson T."/>
            <person name="Persson P."/>
            <person name="Tunlid A."/>
        </authorList>
    </citation>
    <scope>NUCLEOTIDE SEQUENCE [LARGE SCALE GENOMIC DNA]</scope>
    <source>
        <strain evidence="3 4">CBS 175.51</strain>
    </source>
</reference>
<keyword evidence="2" id="KW-0472">Membrane</keyword>
<feature type="transmembrane region" description="Helical" evidence="2">
    <location>
        <begin position="227"/>
        <end position="260"/>
    </location>
</feature>
<feature type="region of interest" description="Disordered" evidence="1">
    <location>
        <begin position="281"/>
        <end position="310"/>
    </location>
</feature>
<name>A0A8H5AZA2_9AGAR</name>
<sequence length="310" mass="33068">MAQANSSAGYTPPLPPLDPAFGQLPETPFSKASGNTPDTQQQHSIHFAPSPSRSPDLPSSESSSEPVNFERAHQTPMERISRTASTMATRLWRTFLILSAIVGITLFMLSCMAIILAFCSGFGAILVYTGNAVLRETGHPGYTDDQTAASVGATGGIMATACFGLFTSLLSEPRTTGAVIQSPPVLIQLSSSVVIGTLSGTIGSAVLLHKHVDLGGFDILHATRAGALGGAILTLATLVFVPVMVATFICIFPTMFIAFATCVQWLQDRYDEDWNRFRPVQLPPDDVETGPRPDRMSTEPPTYPDDLPAL</sequence>
<evidence type="ECO:0000313" key="3">
    <source>
        <dbReference type="EMBL" id="KAF5313381.1"/>
    </source>
</evidence>
<evidence type="ECO:0000256" key="2">
    <source>
        <dbReference type="SAM" id="Phobius"/>
    </source>
</evidence>
<feature type="transmembrane region" description="Helical" evidence="2">
    <location>
        <begin position="95"/>
        <end position="128"/>
    </location>
</feature>
<proteinExistence type="predicted"/>
<feature type="compositionally biased region" description="Low complexity" evidence="1">
    <location>
        <begin position="49"/>
        <end position="66"/>
    </location>
</feature>
<keyword evidence="4" id="KW-1185">Reference proteome</keyword>
<comment type="caution">
    <text evidence="3">The sequence shown here is derived from an EMBL/GenBank/DDBJ whole genome shotgun (WGS) entry which is preliminary data.</text>
</comment>
<organism evidence="3 4">
    <name type="scientific">Ephemerocybe angulata</name>
    <dbReference type="NCBI Taxonomy" id="980116"/>
    <lineage>
        <taxon>Eukaryota</taxon>
        <taxon>Fungi</taxon>
        <taxon>Dikarya</taxon>
        <taxon>Basidiomycota</taxon>
        <taxon>Agaricomycotina</taxon>
        <taxon>Agaricomycetes</taxon>
        <taxon>Agaricomycetidae</taxon>
        <taxon>Agaricales</taxon>
        <taxon>Agaricineae</taxon>
        <taxon>Psathyrellaceae</taxon>
        <taxon>Ephemerocybe</taxon>
    </lineage>
</organism>
<evidence type="ECO:0000313" key="4">
    <source>
        <dbReference type="Proteomes" id="UP000541558"/>
    </source>
</evidence>
<dbReference type="Proteomes" id="UP000541558">
    <property type="component" value="Unassembled WGS sequence"/>
</dbReference>
<feature type="compositionally biased region" description="Polar residues" evidence="1">
    <location>
        <begin position="30"/>
        <end position="44"/>
    </location>
</feature>
<protein>
    <submittedName>
        <fullName evidence="3">Uncharacterized protein</fullName>
    </submittedName>
</protein>
<feature type="transmembrane region" description="Helical" evidence="2">
    <location>
        <begin position="148"/>
        <end position="171"/>
    </location>
</feature>
<feature type="region of interest" description="Disordered" evidence="1">
    <location>
        <begin position="1"/>
        <end position="76"/>
    </location>
</feature>
<accession>A0A8H5AZA2</accession>
<keyword evidence="2" id="KW-1133">Transmembrane helix</keyword>
<keyword evidence="2" id="KW-0812">Transmembrane</keyword>
<dbReference type="OrthoDB" id="3064287at2759"/>
<feature type="transmembrane region" description="Helical" evidence="2">
    <location>
        <begin position="183"/>
        <end position="207"/>
    </location>
</feature>
<dbReference type="AlphaFoldDB" id="A0A8H5AZA2"/>
<dbReference type="EMBL" id="JAACJK010000224">
    <property type="protein sequence ID" value="KAF5313381.1"/>
    <property type="molecule type" value="Genomic_DNA"/>
</dbReference>
<gene>
    <name evidence="3" type="ORF">D9611_008620</name>
</gene>